<keyword evidence="5 7" id="KW-0378">Hydrolase</keyword>
<dbReference type="Proteomes" id="UP000473885">
    <property type="component" value="Unassembled WGS sequence"/>
</dbReference>
<accession>A0A6M0RDT5</accession>
<dbReference type="PANTHER" id="PTHR30337:SF0">
    <property type="entry name" value="NUCLEASE SBCCD SUBUNIT D"/>
    <property type="match status" value="1"/>
</dbReference>
<dbReference type="CDD" id="cd00840">
    <property type="entry name" value="MPP_Mre11_N"/>
    <property type="match status" value="1"/>
</dbReference>
<name>A0A6M0RDT5_9CLOT</name>
<evidence type="ECO:0000256" key="7">
    <source>
        <dbReference type="RuleBase" id="RU363069"/>
    </source>
</evidence>
<comment type="subunit">
    <text evidence="2 7">Heterodimer of SbcC and SbcD.</text>
</comment>
<keyword evidence="6 7" id="KW-0269">Exonuclease</keyword>
<comment type="function">
    <text evidence="7">SbcCD cleaves DNA hairpin structures. These structures can inhibit DNA replication and are intermediates in certain DNA recombination reactions. The complex acts as a 3'-&gt;5' double strand exonuclease that can open hairpins. It also has a 5' single-strand endonuclease activity.</text>
</comment>
<dbReference type="GO" id="GO:0008408">
    <property type="term" value="F:3'-5' exonuclease activity"/>
    <property type="evidence" value="ECO:0007669"/>
    <property type="project" value="InterPro"/>
</dbReference>
<evidence type="ECO:0000259" key="8">
    <source>
        <dbReference type="Pfam" id="PF00149"/>
    </source>
</evidence>
<comment type="caution">
    <text evidence="10">The sequence shown here is derived from an EMBL/GenBank/DDBJ whole genome shotgun (WGS) entry which is preliminary data.</text>
</comment>
<sequence length="403" mass="46240">MRILHTSDWHLGKNLEGFSRIEEQEKFLEDFIDIVEQSSIDLVIIAGDIYDNSNPPARAEKMFYNSVKKISGDGKRVVLVISGNHDNPERLIAASPLAYDEGILLMGTPKTIIPKGVFSNFEIIDSGEGFIEIKIKDEKAVIITLPYPSEKRLNEVLYKEIDDDEKRQKSYSDRIGELFDKLSLKYRDDTINLGVSHIFVNGGESSDSERPIQLGGSLAVDADRLPKQAQYIALGHLHKPQKVKGIENAYYTGSPIPYSKSERGYSKCLKLVDVEVGGKAKIQDIYINNYKPIEVWHCSSVEQALEKCKENQHRDMWLYLHIKTDRYINGEDIKALKEIKRDIVEIVPEVQQDENEFMQRDVKEKSMSQLFKEFYFNQRGLEPTKETMDLFLTIAEEEEEHEA</sequence>
<evidence type="ECO:0000256" key="3">
    <source>
        <dbReference type="ARBA" id="ARBA00013365"/>
    </source>
</evidence>
<dbReference type="Pfam" id="PF00149">
    <property type="entry name" value="Metallophos"/>
    <property type="match status" value="1"/>
</dbReference>
<dbReference type="InterPro" id="IPR050535">
    <property type="entry name" value="DNA_Repair-Maintenance_Comp"/>
</dbReference>
<dbReference type="RefSeq" id="WP_163249492.1">
    <property type="nucleotide sequence ID" value="NZ_SXDP01000008.1"/>
</dbReference>
<keyword evidence="7" id="KW-0233">DNA recombination</keyword>
<gene>
    <name evidence="7" type="primary">sbcD</name>
    <name evidence="10" type="ORF">FDF74_09820</name>
</gene>
<dbReference type="PANTHER" id="PTHR30337">
    <property type="entry name" value="COMPONENT OF ATP-DEPENDENT DSDNA EXONUCLEASE"/>
    <property type="match status" value="1"/>
</dbReference>
<evidence type="ECO:0000313" key="11">
    <source>
        <dbReference type="Proteomes" id="UP000473885"/>
    </source>
</evidence>
<evidence type="ECO:0000256" key="1">
    <source>
        <dbReference type="ARBA" id="ARBA00010555"/>
    </source>
</evidence>
<dbReference type="AlphaFoldDB" id="A0A6M0RDT5"/>
<dbReference type="SUPFAM" id="SSF56300">
    <property type="entry name" value="Metallo-dependent phosphatases"/>
    <property type="match status" value="1"/>
</dbReference>
<dbReference type="GO" id="GO:0006260">
    <property type="term" value="P:DNA replication"/>
    <property type="evidence" value="ECO:0007669"/>
    <property type="project" value="UniProtKB-KW"/>
</dbReference>
<feature type="domain" description="Nuclease SbcCD subunit D C-terminal" evidence="9">
    <location>
        <begin position="290"/>
        <end position="376"/>
    </location>
</feature>
<evidence type="ECO:0000256" key="6">
    <source>
        <dbReference type="ARBA" id="ARBA00022839"/>
    </source>
</evidence>
<dbReference type="InterPro" id="IPR026843">
    <property type="entry name" value="SbcD_C"/>
</dbReference>
<dbReference type="InterPro" id="IPR004843">
    <property type="entry name" value="Calcineurin-like_PHP"/>
</dbReference>
<keyword evidence="11" id="KW-1185">Reference proteome</keyword>
<keyword evidence="7" id="KW-0235">DNA replication</keyword>
<dbReference type="InterPro" id="IPR029052">
    <property type="entry name" value="Metallo-depent_PP-like"/>
</dbReference>
<evidence type="ECO:0000259" key="9">
    <source>
        <dbReference type="Pfam" id="PF12320"/>
    </source>
</evidence>
<dbReference type="Pfam" id="PF12320">
    <property type="entry name" value="SbcD_C"/>
    <property type="match status" value="1"/>
</dbReference>
<reference evidence="10 11" key="1">
    <citation type="submission" date="2019-04" db="EMBL/GenBank/DDBJ databases">
        <title>Genome sequencing of Clostridium botulinum Groups I-IV and Clostridium butyricum.</title>
        <authorList>
            <person name="Brunt J."/>
            <person name="Van Vliet A.H.M."/>
            <person name="Stringer S.C."/>
            <person name="Carter A.T."/>
            <person name="Peck M.W."/>
        </authorList>
    </citation>
    <scope>NUCLEOTIDE SEQUENCE [LARGE SCALE GENOMIC DNA]</scope>
    <source>
        <strain evidence="10 11">IFR 18/094</strain>
    </source>
</reference>
<evidence type="ECO:0000256" key="4">
    <source>
        <dbReference type="ARBA" id="ARBA00022722"/>
    </source>
</evidence>
<feature type="domain" description="Calcineurin-like phosphoesterase" evidence="8">
    <location>
        <begin position="1"/>
        <end position="240"/>
    </location>
</feature>
<comment type="similarity">
    <text evidence="1 7">Belongs to the SbcD family.</text>
</comment>
<keyword evidence="4 7" id="KW-0540">Nuclease</keyword>
<dbReference type="EMBL" id="SXDP01000008">
    <property type="protein sequence ID" value="NEZ47488.1"/>
    <property type="molecule type" value="Genomic_DNA"/>
</dbReference>
<keyword evidence="7" id="KW-0255">Endonuclease</keyword>
<evidence type="ECO:0000256" key="2">
    <source>
        <dbReference type="ARBA" id="ARBA00011322"/>
    </source>
</evidence>
<dbReference type="GO" id="GO:0004519">
    <property type="term" value="F:endonuclease activity"/>
    <property type="evidence" value="ECO:0007669"/>
    <property type="project" value="UniProtKB-KW"/>
</dbReference>
<dbReference type="GO" id="GO:0006310">
    <property type="term" value="P:DNA recombination"/>
    <property type="evidence" value="ECO:0007669"/>
    <property type="project" value="UniProtKB-KW"/>
</dbReference>
<evidence type="ECO:0000313" key="10">
    <source>
        <dbReference type="EMBL" id="NEZ47488.1"/>
    </source>
</evidence>
<evidence type="ECO:0000256" key="5">
    <source>
        <dbReference type="ARBA" id="ARBA00022801"/>
    </source>
</evidence>
<dbReference type="Gene3D" id="3.60.21.10">
    <property type="match status" value="1"/>
</dbReference>
<dbReference type="NCBIfam" id="TIGR00619">
    <property type="entry name" value="sbcd"/>
    <property type="match status" value="1"/>
</dbReference>
<protein>
    <recommendedName>
        <fullName evidence="3 7">Nuclease SbcCD subunit D</fullName>
    </recommendedName>
</protein>
<proteinExistence type="inferred from homology"/>
<organism evidence="10 11">
    <name type="scientific">Clostridium niameyense</name>
    <dbReference type="NCBI Taxonomy" id="1622073"/>
    <lineage>
        <taxon>Bacteria</taxon>
        <taxon>Bacillati</taxon>
        <taxon>Bacillota</taxon>
        <taxon>Clostridia</taxon>
        <taxon>Eubacteriales</taxon>
        <taxon>Clostridiaceae</taxon>
        <taxon>Clostridium</taxon>
    </lineage>
</organism>
<dbReference type="InterPro" id="IPR004593">
    <property type="entry name" value="SbcD"/>
</dbReference>
<dbReference type="InterPro" id="IPR041796">
    <property type="entry name" value="Mre11_N"/>
</dbReference>